<comment type="similarity">
    <text evidence="4 19">Belongs to the glycosyl hydrolase 63 family.</text>
</comment>
<evidence type="ECO:0000256" key="3">
    <source>
        <dbReference type="ARBA" id="ARBA00004740"/>
    </source>
</evidence>
<reference evidence="23" key="2">
    <citation type="submission" date="2021-08" db="EMBL/GenBank/DDBJ databases">
        <authorList>
            <person name="Eriksson T."/>
        </authorList>
    </citation>
    <scope>NUCLEOTIDE SEQUENCE</scope>
    <source>
        <strain evidence="23">Stoneville</strain>
        <tissue evidence="23">Whole head</tissue>
    </source>
</reference>
<evidence type="ECO:0000259" key="22">
    <source>
        <dbReference type="PROSITE" id="PS50886"/>
    </source>
</evidence>
<dbReference type="FunFam" id="2.40.50.140:FF:000047">
    <property type="entry name" value="tyrosine--tRNA ligase, cytoplasmic isoform X2"/>
    <property type="match status" value="1"/>
</dbReference>
<dbReference type="InterPro" id="IPR012341">
    <property type="entry name" value="6hp_glycosidase-like_sf"/>
</dbReference>
<dbReference type="InterPro" id="IPR038518">
    <property type="entry name" value="Glyco_hydro_63N_sf"/>
</dbReference>
<sequence length="1311" mass="148084">MNSSTIITSKRRMVRQRRGLGQGDTKLDKGTNSSSSNGSNSTNNRSRKSTSLLSYWKQIIGCIVLGIAVSLGYMGYLETRVNTPFDDKKMVARSGLEVPEQFWGSYRPGVYFGFKTRDPTSLVTGLMWYFPKRLRPGGDGIRHWCEQSDGLEKYGWLQHDGGNFGVQQIIDGSHIIDTSFVKRLGGSHGGDWTARISVDLKPGLKNNRHLDEEISLVWYTALDEETKGFISLTNSATKLTGIKGETFGLGEFTIKLTNQSGSVLHESFLSTVAPGLHLLKETVVASLRLAQDKSTSPRKIVLAGELLPEAGIGKAEPNFVAIQLTGKVPFTVDVVFESGSFGTRQDTLVGEIYTKALSWHQARFVQRFEDTYGLQKRGYNPKEVSFAQAALSNMIGGVGYFFGTSKVQSFYTKEPVHYWRAPLYTAVPSRSFFPRGFLWDEGFHGFLISTWDLDLELDIISHWFDLMNVEGWIPREQILGVEALAKIPEEFVVQRNTNANPPTFFLTLQYILRKYYDKLSEGRLATLERLYPRLQAWFAWFNTTQKGSVPGSYRWRGRDPLTNRELNPKTLTSGLDDYPRASHPTENEYHIDLYCWIAIAADTLAKLATLLDRDGYKYEQTAEYLKDNILMDNLHWSNYASRYSDYGYHTDSVKLKRPKPLPRSQNQNMEMIRVTLKNPEYRLVDSTFGYVSLFPFLLQLVDPDSLKLGQILDDIRNPDLIWSNYGLRSLSKNSPLYMKRNTEHDPPYWRGQIWININFLAVRSLYYYANAEGPYRDKAEKIYQELRSNIIKNLMTQYFKTGYLWEQYNDETGEGKITSGQLSIVKLVEELGALLVDVSPSNRELGTWVLTHVLEGLPAKHFDKKQLDFICAFYIDRLKDHHQVVPAVLVGVLALAKFNHFPDGAASQILSAIFQNVACQQQQERDRNNIYKIFEVLLDKCETELCAVGLDYVCGIISAVDGERNPRNLVLLFNWFPKFLKTVNLGHLTEETFEILACYFPVDFKAPTQDPNVRSNIRNCIKMSSIERVKLNAETAKQAIQELKSELHSLNSEYNNIVAKELRAENARLLVAVEEARARLVELETKNGIQQIPVPNQSQSVGATAKVATTIQASKEEISKPKEAEKPTKEAKAKKEKKPKEPPTEEPPVDVGRLDLRIAKVEDVQKHPDADSLYVLKINCGEDKPRTVCSGLVKHVPIEDLRDRVVLLLCNLKPVKMRGITSEAMVMCASSEQGVEVLLPPSGCTPGEPVHCDGYTRKPDPVMNPKKKIFETVAPDLHTDASLRACYKGVPLVVPEKGPILAKTLANVPVK</sequence>
<evidence type="ECO:0000313" key="24">
    <source>
        <dbReference type="Proteomes" id="UP000719412"/>
    </source>
</evidence>
<dbReference type="InterPro" id="IPR012340">
    <property type="entry name" value="NA-bd_OB-fold"/>
</dbReference>
<keyword evidence="8 19" id="KW-0378">Hydrolase</keyword>
<dbReference type="Pfam" id="PF03200">
    <property type="entry name" value="Glyco_hydro_63"/>
    <property type="match status" value="1"/>
</dbReference>
<evidence type="ECO:0000256" key="18">
    <source>
        <dbReference type="PROSITE-ProRule" id="PRU00209"/>
    </source>
</evidence>
<organism evidence="23 24">
    <name type="scientific">Tenebrio molitor</name>
    <name type="common">Yellow mealworm beetle</name>
    <dbReference type="NCBI Taxonomy" id="7067"/>
    <lineage>
        <taxon>Eukaryota</taxon>
        <taxon>Metazoa</taxon>
        <taxon>Ecdysozoa</taxon>
        <taxon>Arthropoda</taxon>
        <taxon>Hexapoda</taxon>
        <taxon>Insecta</taxon>
        <taxon>Pterygota</taxon>
        <taxon>Neoptera</taxon>
        <taxon>Endopterygota</taxon>
        <taxon>Coleoptera</taxon>
        <taxon>Polyphaga</taxon>
        <taxon>Cucujiformia</taxon>
        <taxon>Tenebrionidae</taxon>
        <taxon>Tenebrio</taxon>
    </lineage>
</organism>
<keyword evidence="11" id="KW-0648">Protein biosynthesis</keyword>
<dbReference type="SUPFAM" id="SSF50249">
    <property type="entry name" value="Nucleic acid-binding proteins"/>
    <property type="match status" value="1"/>
</dbReference>
<dbReference type="FunFam" id="1.50.10.10:FF:000009">
    <property type="entry name" value="mannosyl-oligosaccharide glucosidase"/>
    <property type="match status" value="1"/>
</dbReference>
<dbReference type="SUPFAM" id="SSF48208">
    <property type="entry name" value="Six-hairpin glycosidases"/>
    <property type="match status" value="1"/>
</dbReference>
<dbReference type="InterPro" id="IPR031631">
    <property type="entry name" value="Glyco_hydro_63N"/>
</dbReference>
<evidence type="ECO:0000256" key="7">
    <source>
        <dbReference type="ARBA" id="ARBA00022692"/>
    </source>
</evidence>
<dbReference type="GO" id="GO:0000049">
    <property type="term" value="F:tRNA binding"/>
    <property type="evidence" value="ECO:0007669"/>
    <property type="project" value="UniProtKB-UniRule"/>
</dbReference>
<evidence type="ECO:0000256" key="4">
    <source>
        <dbReference type="ARBA" id="ARBA00010833"/>
    </source>
</evidence>
<dbReference type="GO" id="GO:0004573">
    <property type="term" value="F:Glc3Man9GlcNAc2 oligosaccharide glucosidase activity"/>
    <property type="evidence" value="ECO:0007669"/>
    <property type="project" value="UniProtKB-UniRule"/>
</dbReference>
<dbReference type="GO" id="GO:0009311">
    <property type="term" value="P:oligosaccharide metabolic process"/>
    <property type="evidence" value="ECO:0007669"/>
    <property type="project" value="UniProtKB-UniRule"/>
</dbReference>
<evidence type="ECO:0000313" key="23">
    <source>
        <dbReference type="EMBL" id="KAH0812348.1"/>
    </source>
</evidence>
<evidence type="ECO:0000256" key="20">
    <source>
        <dbReference type="SAM" id="Coils"/>
    </source>
</evidence>
<dbReference type="Pfam" id="PF14500">
    <property type="entry name" value="MMS19_N"/>
    <property type="match status" value="1"/>
</dbReference>
<evidence type="ECO:0000256" key="19">
    <source>
        <dbReference type="RuleBase" id="RU368089"/>
    </source>
</evidence>
<comment type="pathway">
    <text evidence="3">Glycan metabolism; N-glycan degradation.</text>
</comment>
<keyword evidence="7 19" id="KW-0812">Transmembrane</keyword>
<dbReference type="Gene3D" id="2.70.98.110">
    <property type="entry name" value="Glycosyl hydrolase family 63, N-terminal domain"/>
    <property type="match status" value="1"/>
</dbReference>
<dbReference type="EC" id="3.2.1.106" evidence="17 19"/>
<gene>
    <name evidence="23" type="ORF">GEV33_010447</name>
</gene>
<reference evidence="23" key="1">
    <citation type="journal article" date="2020" name="J Insects Food Feed">
        <title>The yellow mealworm (Tenebrio molitor) genome: a resource for the emerging insects as food and feed industry.</title>
        <authorList>
            <person name="Eriksson T."/>
            <person name="Andere A."/>
            <person name="Kelstrup H."/>
            <person name="Emery V."/>
            <person name="Picard C."/>
        </authorList>
    </citation>
    <scope>NUCLEOTIDE SEQUENCE</scope>
    <source>
        <strain evidence="23">Stoneville</strain>
        <tissue evidence="23">Whole head</tissue>
    </source>
</reference>
<keyword evidence="24" id="KW-1185">Reference proteome</keyword>
<comment type="caution">
    <text evidence="23">The sequence shown here is derived from an EMBL/GenBank/DDBJ whole genome shotgun (WGS) entry which is preliminary data.</text>
</comment>
<protein>
    <recommendedName>
        <fullName evidence="17 19">Mannosyl-oligosaccharide glucosidase</fullName>
        <ecNumber evidence="17 19">3.2.1.106</ecNumber>
    </recommendedName>
</protein>
<keyword evidence="13 19" id="KW-1133">Transmembrane helix</keyword>
<dbReference type="PANTHER" id="PTHR10412">
    <property type="entry name" value="MANNOSYL-OLIGOSACCHARIDE GLUCOSIDASE"/>
    <property type="match status" value="1"/>
</dbReference>
<feature type="region of interest" description="Disordered" evidence="21">
    <location>
        <begin position="1"/>
        <end position="47"/>
    </location>
</feature>
<feature type="transmembrane region" description="Helical" evidence="19">
    <location>
        <begin position="55"/>
        <end position="76"/>
    </location>
</feature>
<dbReference type="GO" id="GO:0006487">
    <property type="term" value="P:protein N-linked glycosylation"/>
    <property type="evidence" value="ECO:0007669"/>
    <property type="project" value="UniProtKB-UniRule"/>
</dbReference>
<evidence type="ECO:0000256" key="2">
    <source>
        <dbReference type="ARBA" id="ARBA00004648"/>
    </source>
</evidence>
<dbReference type="Gene3D" id="2.40.50.140">
    <property type="entry name" value="Nucleic acid-binding proteins"/>
    <property type="match status" value="1"/>
</dbReference>
<feature type="compositionally biased region" description="Basic and acidic residues" evidence="21">
    <location>
        <begin position="1114"/>
        <end position="1143"/>
    </location>
</feature>
<keyword evidence="20" id="KW-0175">Coiled coil</keyword>
<evidence type="ECO:0000256" key="5">
    <source>
        <dbReference type="ARBA" id="ARBA00022490"/>
    </source>
</evidence>
<dbReference type="InterPro" id="IPR029240">
    <property type="entry name" value="MMS19_N"/>
</dbReference>
<evidence type="ECO:0000256" key="1">
    <source>
        <dbReference type="ARBA" id="ARBA00004496"/>
    </source>
</evidence>
<evidence type="ECO:0000256" key="9">
    <source>
        <dbReference type="ARBA" id="ARBA00022824"/>
    </source>
</evidence>
<evidence type="ECO:0000256" key="15">
    <source>
        <dbReference type="ARBA" id="ARBA00023180"/>
    </source>
</evidence>
<dbReference type="PROSITE" id="PS50886">
    <property type="entry name" value="TRBD"/>
    <property type="match status" value="1"/>
</dbReference>
<keyword evidence="9 19" id="KW-0256">Endoplasmic reticulum</keyword>
<feature type="compositionally biased region" description="Low complexity" evidence="21">
    <location>
        <begin position="30"/>
        <end position="44"/>
    </location>
</feature>
<evidence type="ECO:0000256" key="13">
    <source>
        <dbReference type="ARBA" id="ARBA00022989"/>
    </source>
</evidence>
<evidence type="ECO:0000256" key="21">
    <source>
        <dbReference type="SAM" id="MobiDB-lite"/>
    </source>
</evidence>
<dbReference type="InterPro" id="IPR031335">
    <property type="entry name" value="Glyco_hydro_63_C"/>
</dbReference>
<keyword evidence="14 19" id="KW-0472">Membrane</keyword>
<comment type="catalytic activity">
    <reaction evidence="19">
        <text>N(4)-(alpha-D-Glc-(1-&gt;2)-alpha-D-Glc-(1-&gt;3)-alpha-D-Glc-(1-&gt;3)-alpha-D-Man-(1-&gt;2)-alpha-D-Man-(1-&gt;2)-alpha-D-Man-(1-&gt;3)-[alpha-D-Man-(1-&gt;2)-alpha-D-Man-(1-&gt;3)-[alpha-D-Man-(1-&gt;2)-alpha-D-Man-(1-&gt;6)]-alpha-D-Man-(1-&gt;6)]-beta-D-Man-(1-&gt;4)-beta-D-GlcNAc-(1-&gt;4)-beta-D-GlcNAc)-L-asparaginyl-[protein] + H2O = N(4)-(alpha-D-Glc-(1-&gt;3)-alpha-D-Glc-(1-&gt;3)-alpha-D-Man-(1-&gt;2)-alpha-D-Man-(1-&gt;2)-alpha-D-Man-(1-&gt;3)-[alpha-D-Man-(1-&gt;2)-alpha-D-Man-(1-&gt;3)-[alpha-D-Man-(1-&gt;2)-alpha-D-Man-(1-&gt;6)]-alpha-D-Man-(1-&gt;6)]-beta-D-Man-(1-&gt;4)-beta-D-GlcNAc-(1-&gt;4)-beta-D-GlcNAc)-L-asparaginyl-[protein] + beta-D-glucose</text>
        <dbReference type="Rhea" id="RHEA:55988"/>
        <dbReference type="Rhea" id="RHEA-COMP:12806"/>
        <dbReference type="Rhea" id="RHEA-COMP:14355"/>
        <dbReference type="ChEBI" id="CHEBI:15377"/>
        <dbReference type="ChEBI" id="CHEBI:15903"/>
        <dbReference type="ChEBI" id="CHEBI:59082"/>
        <dbReference type="ChEBI" id="CHEBI:132537"/>
        <dbReference type="EC" id="3.2.1.106"/>
    </reaction>
</comment>
<dbReference type="EMBL" id="JABDTM020026125">
    <property type="protein sequence ID" value="KAH0812348.1"/>
    <property type="molecule type" value="Genomic_DNA"/>
</dbReference>
<feature type="coiled-coil region" evidence="20">
    <location>
        <begin position="1026"/>
        <end position="1086"/>
    </location>
</feature>
<feature type="compositionally biased region" description="Basic residues" evidence="21">
    <location>
        <begin position="9"/>
        <end position="18"/>
    </location>
</feature>
<keyword evidence="15" id="KW-0325">Glycoprotein</keyword>
<dbReference type="Pfam" id="PF01588">
    <property type="entry name" value="tRNA_bind"/>
    <property type="match status" value="1"/>
</dbReference>
<dbReference type="Proteomes" id="UP000719412">
    <property type="component" value="Unassembled WGS sequence"/>
</dbReference>
<evidence type="ECO:0000256" key="6">
    <source>
        <dbReference type="ARBA" id="ARBA00022555"/>
    </source>
</evidence>
<feature type="region of interest" description="Disordered" evidence="21">
    <location>
        <begin position="1112"/>
        <end position="1153"/>
    </location>
</feature>
<dbReference type="InterPro" id="IPR002547">
    <property type="entry name" value="tRNA-bd_dom"/>
</dbReference>
<keyword evidence="12" id="KW-0735">Signal-anchor</keyword>
<dbReference type="Gene3D" id="1.50.10.10">
    <property type="match status" value="1"/>
</dbReference>
<evidence type="ECO:0000256" key="16">
    <source>
        <dbReference type="ARBA" id="ARBA00023295"/>
    </source>
</evidence>
<dbReference type="Pfam" id="PF16923">
    <property type="entry name" value="Glyco_hydro_63N"/>
    <property type="match status" value="1"/>
</dbReference>
<comment type="function">
    <text evidence="19">Cleaves the distal alpha 1,2-linked glucose residue from the Glc(3)Man(9)GlcNAc(2) oligosaccharide precursor.</text>
</comment>
<dbReference type="GO" id="GO:0006412">
    <property type="term" value="P:translation"/>
    <property type="evidence" value="ECO:0007669"/>
    <property type="project" value="UniProtKB-KW"/>
</dbReference>
<keyword evidence="10 18" id="KW-0694">RNA-binding</keyword>
<dbReference type="GO" id="GO:0005789">
    <property type="term" value="C:endoplasmic reticulum membrane"/>
    <property type="evidence" value="ECO:0007669"/>
    <property type="project" value="UniProtKB-SubCell"/>
</dbReference>
<dbReference type="CDD" id="cd02799">
    <property type="entry name" value="tRNA_bind_EMAP-II_like"/>
    <property type="match status" value="1"/>
</dbReference>
<evidence type="ECO:0000256" key="11">
    <source>
        <dbReference type="ARBA" id="ARBA00022917"/>
    </source>
</evidence>
<feature type="region of interest" description="Disordered" evidence="21">
    <location>
        <begin position="560"/>
        <end position="579"/>
    </location>
</feature>
<keyword evidence="16 19" id="KW-0326">Glycosidase</keyword>
<comment type="subcellular location">
    <subcellularLocation>
        <location evidence="1">Cytoplasm</location>
    </subcellularLocation>
    <subcellularLocation>
        <location evidence="2 19">Endoplasmic reticulum membrane</location>
        <topology evidence="2 19">Single-pass type II membrane protein</topology>
    </subcellularLocation>
</comment>
<name>A0A8J6LAN3_TENMO</name>
<dbReference type="PANTHER" id="PTHR10412:SF11">
    <property type="entry name" value="MANNOSYL-OLIGOSACCHARIDE GLUCOSIDASE"/>
    <property type="match status" value="1"/>
</dbReference>
<evidence type="ECO:0000256" key="12">
    <source>
        <dbReference type="ARBA" id="ARBA00022968"/>
    </source>
</evidence>
<keyword evidence="6 18" id="KW-0820">tRNA-binding</keyword>
<evidence type="ECO:0000256" key="14">
    <source>
        <dbReference type="ARBA" id="ARBA00023136"/>
    </source>
</evidence>
<accession>A0A8J6LAN3</accession>
<proteinExistence type="inferred from homology"/>
<keyword evidence="5" id="KW-0963">Cytoplasm</keyword>
<dbReference type="InterPro" id="IPR004888">
    <property type="entry name" value="Glycoside_hydrolase_63"/>
</dbReference>
<dbReference type="InterPro" id="IPR008928">
    <property type="entry name" value="6-hairpin_glycosidase_sf"/>
</dbReference>
<evidence type="ECO:0000256" key="10">
    <source>
        <dbReference type="ARBA" id="ARBA00022884"/>
    </source>
</evidence>
<evidence type="ECO:0000256" key="17">
    <source>
        <dbReference type="ARBA" id="ARBA00038888"/>
    </source>
</evidence>
<feature type="domain" description="TRNA-binding" evidence="22">
    <location>
        <begin position="1150"/>
        <end position="1251"/>
    </location>
</feature>
<evidence type="ECO:0000256" key="8">
    <source>
        <dbReference type="ARBA" id="ARBA00022801"/>
    </source>
</evidence>